<name>A0A9Q4PZ34_9EURY</name>
<accession>A0A9Q4PZ34</accession>
<gene>
    <name evidence="1" type="ORF">NDI89_00370</name>
</gene>
<keyword evidence="2" id="KW-1185">Reference proteome</keyword>
<dbReference type="EMBL" id="JAMQOT010000001">
    <property type="protein sequence ID" value="MDF9744030.1"/>
    <property type="molecule type" value="Genomic_DNA"/>
</dbReference>
<reference evidence="1" key="1">
    <citation type="submission" date="2022-06" db="EMBL/GenBank/DDBJ databases">
        <title>Natrinema sp. a new haloarchaeum isolate from saline soil.</title>
        <authorList>
            <person name="Strakova D."/>
            <person name="Galisteo C."/>
            <person name="Sanchez-Porro C."/>
            <person name="Ventosa A."/>
        </authorList>
    </citation>
    <scope>NUCLEOTIDE SEQUENCE</scope>
    <source>
        <strain evidence="1">S1CR25-10</strain>
    </source>
</reference>
<proteinExistence type="predicted"/>
<sequence>MTDRDPLVELVGLLDDERVANCRERAQQFRRSVDEECERTARALEQRE</sequence>
<dbReference type="Proteomes" id="UP001154061">
    <property type="component" value="Unassembled WGS sequence"/>
</dbReference>
<protein>
    <submittedName>
        <fullName evidence="1">Uncharacterized protein</fullName>
    </submittedName>
</protein>
<evidence type="ECO:0000313" key="2">
    <source>
        <dbReference type="Proteomes" id="UP001154061"/>
    </source>
</evidence>
<comment type="caution">
    <text evidence="1">The sequence shown here is derived from an EMBL/GenBank/DDBJ whole genome shotgun (WGS) entry which is preliminary data.</text>
</comment>
<evidence type="ECO:0000313" key="1">
    <source>
        <dbReference type="EMBL" id="MDF9744030.1"/>
    </source>
</evidence>
<dbReference type="AlphaFoldDB" id="A0A9Q4PZ34"/>
<organism evidence="1 2">
    <name type="scientific">Natrinema salsiterrestre</name>
    <dbReference type="NCBI Taxonomy" id="2950540"/>
    <lineage>
        <taxon>Archaea</taxon>
        <taxon>Methanobacteriati</taxon>
        <taxon>Methanobacteriota</taxon>
        <taxon>Stenosarchaea group</taxon>
        <taxon>Halobacteria</taxon>
        <taxon>Halobacteriales</taxon>
        <taxon>Natrialbaceae</taxon>
        <taxon>Natrinema</taxon>
    </lineage>
</organism>
<dbReference type="RefSeq" id="WP_277519482.1">
    <property type="nucleotide sequence ID" value="NZ_JAMQOT010000001.1"/>
</dbReference>